<accession>A0A0G2Z7Y0</accession>
<feature type="transmembrane region" description="Helical" evidence="1">
    <location>
        <begin position="12"/>
        <end position="34"/>
    </location>
</feature>
<dbReference type="STRING" id="1330330.IX53_07325"/>
<dbReference type="KEGG" id="kpf:IX53_07325"/>
<keyword evidence="1" id="KW-1133">Transmembrane helix</keyword>
<protein>
    <recommendedName>
        <fullName evidence="4">DUF5668 domain-containing protein</fullName>
    </recommendedName>
</protein>
<keyword evidence="1" id="KW-0812">Transmembrane</keyword>
<keyword evidence="1" id="KW-0472">Membrane</keyword>
<gene>
    <name evidence="2" type="ORF">IX53_07325</name>
</gene>
<dbReference type="AlphaFoldDB" id="A0A0G2Z7Y0"/>
<evidence type="ECO:0000313" key="3">
    <source>
        <dbReference type="Proteomes" id="UP000035159"/>
    </source>
</evidence>
<evidence type="ECO:0008006" key="4">
    <source>
        <dbReference type="Google" id="ProtNLM"/>
    </source>
</evidence>
<sequence>MILIRGIGMSKGQTSMTMILGLILIVVGVVFIFLPQFSSNFWLLFVWLPGIIMEEEGLRNRIPGLLVPAGILLTVAAVLTLEVLFPGFSGAGGWAFYIFAPAFGLLQMYLAKGKRNNSLLFPIGLLSILTAAFLLFNFTNLDTGMVFGIILIAFGVFMLFRRRK</sequence>
<keyword evidence="3" id="KW-1185">Reference proteome</keyword>
<reference evidence="2 3" key="1">
    <citation type="submission" date="2015-04" db="EMBL/GenBank/DDBJ databases">
        <title>Complete Genome Sequence of Kosmotoga pacifica SLHLJ1.</title>
        <authorList>
            <person name="Jiang L.J."/>
            <person name="Shao Z.Z."/>
            <person name="Jebbar M."/>
        </authorList>
    </citation>
    <scope>NUCLEOTIDE SEQUENCE [LARGE SCALE GENOMIC DNA]</scope>
    <source>
        <strain evidence="2 3">SLHLJ1</strain>
    </source>
</reference>
<dbReference type="Proteomes" id="UP000035159">
    <property type="component" value="Chromosome"/>
</dbReference>
<organism evidence="2 3">
    <name type="scientific">Kosmotoga pacifica</name>
    <dbReference type="NCBI Taxonomy" id="1330330"/>
    <lineage>
        <taxon>Bacteria</taxon>
        <taxon>Thermotogati</taxon>
        <taxon>Thermotogota</taxon>
        <taxon>Thermotogae</taxon>
        <taxon>Kosmotogales</taxon>
        <taxon>Kosmotogaceae</taxon>
        <taxon>Kosmotoga</taxon>
    </lineage>
</organism>
<dbReference type="EMBL" id="CP011232">
    <property type="protein sequence ID" value="AKI97657.1"/>
    <property type="molecule type" value="Genomic_DNA"/>
</dbReference>
<evidence type="ECO:0000256" key="1">
    <source>
        <dbReference type="SAM" id="Phobius"/>
    </source>
</evidence>
<dbReference type="PATRIC" id="fig|1330330.3.peg.1481"/>
<feature type="transmembrane region" description="Helical" evidence="1">
    <location>
        <begin position="118"/>
        <end position="138"/>
    </location>
</feature>
<dbReference type="OrthoDB" id="47386at2"/>
<evidence type="ECO:0000313" key="2">
    <source>
        <dbReference type="EMBL" id="AKI97657.1"/>
    </source>
</evidence>
<name>A0A0G2Z7Y0_9BACT</name>
<feature type="transmembrane region" description="Helical" evidence="1">
    <location>
        <begin position="65"/>
        <end position="88"/>
    </location>
</feature>
<feature type="transmembrane region" description="Helical" evidence="1">
    <location>
        <begin position="94"/>
        <end position="111"/>
    </location>
</feature>
<proteinExistence type="predicted"/>
<feature type="transmembrane region" description="Helical" evidence="1">
    <location>
        <begin position="144"/>
        <end position="160"/>
    </location>
</feature>